<dbReference type="EMBL" id="BGZK01000014">
    <property type="protein sequence ID" value="GBP04617.1"/>
    <property type="molecule type" value="Genomic_DNA"/>
</dbReference>
<dbReference type="Proteomes" id="UP000299102">
    <property type="component" value="Unassembled WGS sequence"/>
</dbReference>
<organism evidence="1 2">
    <name type="scientific">Eumeta variegata</name>
    <name type="common">Bagworm moth</name>
    <name type="synonym">Eumeta japonica</name>
    <dbReference type="NCBI Taxonomy" id="151549"/>
    <lineage>
        <taxon>Eukaryota</taxon>
        <taxon>Metazoa</taxon>
        <taxon>Ecdysozoa</taxon>
        <taxon>Arthropoda</taxon>
        <taxon>Hexapoda</taxon>
        <taxon>Insecta</taxon>
        <taxon>Pterygota</taxon>
        <taxon>Neoptera</taxon>
        <taxon>Endopterygota</taxon>
        <taxon>Lepidoptera</taxon>
        <taxon>Glossata</taxon>
        <taxon>Ditrysia</taxon>
        <taxon>Tineoidea</taxon>
        <taxon>Psychidae</taxon>
        <taxon>Oiketicinae</taxon>
        <taxon>Eumeta</taxon>
    </lineage>
</organism>
<gene>
    <name evidence="1" type="ORF">EVAR_3957_1</name>
</gene>
<keyword evidence="2" id="KW-1185">Reference proteome</keyword>
<evidence type="ECO:0000313" key="1">
    <source>
        <dbReference type="EMBL" id="GBP04617.1"/>
    </source>
</evidence>
<accession>A0A4C1STH3</accession>
<dbReference type="AlphaFoldDB" id="A0A4C1STH3"/>
<sequence length="187" mass="20419">MTEYLDRGATFPLYAKQIKQLRYEIRKKRRGKAAKNCFIPSGVAIGGLDGGVHCAPKLRVDSDNVTIVVLVEKLTEEDSTVIVVKDTAADDAVVGHIKDVDVCMSQMTVEGPLTLSLFENVNGPSSNELVNDLSVSAELAGIVWKEMLAKVNGVKDIDLYRFPHDRISAYLSSLTDIHQSFHAGTSV</sequence>
<name>A0A4C1STH3_EUMVA</name>
<comment type="caution">
    <text evidence="1">The sequence shown here is derived from an EMBL/GenBank/DDBJ whole genome shotgun (WGS) entry which is preliminary data.</text>
</comment>
<evidence type="ECO:0000313" key="2">
    <source>
        <dbReference type="Proteomes" id="UP000299102"/>
    </source>
</evidence>
<proteinExistence type="predicted"/>
<protein>
    <submittedName>
        <fullName evidence="1">Uncharacterized protein</fullName>
    </submittedName>
</protein>
<reference evidence="1 2" key="1">
    <citation type="journal article" date="2019" name="Commun. Biol.">
        <title>The bagworm genome reveals a unique fibroin gene that provides high tensile strength.</title>
        <authorList>
            <person name="Kono N."/>
            <person name="Nakamura H."/>
            <person name="Ohtoshi R."/>
            <person name="Tomita M."/>
            <person name="Numata K."/>
            <person name="Arakawa K."/>
        </authorList>
    </citation>
    <scope>NUCLEOTIDE SEQUENCE [LARGE SCALE GENOMIC DNA]</scope>
</reference>